<sequence>MSALVDQFGFDPVDAGALADSWRFERAKPVYCIALDRAGLLEGLAAAQREVELPHGSWRH</sequence>
<dbReference type="Proteomes" id="UP001264340">
    <property type="component" value="Unassembled WGS sequence"/>
</dbReference>
<evidence type="ECO:0000313" key="1">
    <source>
        <dbReference type="EMBL" id="MDR6411697.1"/>
    </source>
</evidence>
<name>A0ABU1LY66_9BURK</name>
<dbReference type="RefSeq" id="WP_310125097.1">
    <property type="nucleotide sequence ID" value="NZ_JAVDQV010000014.1"/>
</dbReference>
<dbReference type="EMBL" id="JAVDRP010000012">
    <property type="protein sequence ID" value="MDR6411697.1"/>
    <property type="molecule type" value="Genomic_DNA"/>
</dbReference>
<comment type="caution">
    <text evidence="1">The sequence shown here is derived from an EMBL/GenBank/DDBJ whole genome shotgun (WGS) entry which is preliminary data.</text>
</comment>
<evidence type="ECO:0000313" key="2">
    <source>
        <dbReference type="Proteomes" id="UP001264340"/>
    </source>
</evidence>
<keyword evidence="2" id="KW-1185">Reference proteome</keyword>
<protein>
    <submittedName>
        <fullName evidence="1">Dinucleotide-binding enzyme</fullName>
    </submittedName>
</protein>
<reference evidence="1 2" key="1">
    <citation type="submission" date="2023-07" db="EMBL/GenBank/DDBJ databases">
        <title>Sorghum-associated microbial communities from plants grown in Nebraska, USA.</title>
        <authorList>
            <person name="Schachtman D."/>
        </authorList>
    </citation>
    <scope>NUCLEOTIDE SEQUENCE [LARGE SCALE GENOMIC DNA]</scope>
    <source>
        <strain evidence="1 2">DS1316</strain>
    </source>
</reference>
<organism evidence="1 2">
    <name type="scientific">Paraburkholderia terricola</name>
    <dbReference type="NCBI Taxonomy" id="169427"/>
    <lineage>
        <taxon>Bacteria</taxon>
        <taxon>Pseudomonadati</taxon>
        <taxon>Pseudomonadota</taxon>
        <taxon>Betaproteobacteria</taxon>
        <taxon>Burkholderiales</taxon>
        <taxon>Burkholderiaceae</taxon>
        <taxon>Paraburkholderia</taxon>
    </lineage>
</organism>
<gene>
    <name evidence="1" type="ORF">J2804_005131</name>
</gene>
<proteinExistence type="predicted"/>
<accession>A0ABU1LY66</accession>